<dbReference type="EMBL" id="FQ311869">
    <property type="protein sequence ID" value="CBS88334.1"/>
    <property type="molecule type" value="Genomic_DNA"/>
</dbReference>
<gene>
    <name evidence="2" type="ordered locus">AZOLI_p10003</name>
</gene>
<dbReference type="HOGENOM" id="CLU_2340784_0_0_5"/>
<keyword evidence="2" id="KW-0614">Plasmid</keyword>
<reference evidence="3" key="1">
    <citation type="journal article" date="2011" name="PLoS Genet.">
        <title>Azospirillum genomes reveal transition of bacteria from aquatic to terrestrial environments.</title>
        <authorList>
            <person name="Wisniewski-Dye F."/>
            <person name="Borziak K."/>
            <person name="Khalsa-Moyers G."/>
            <person name="Alexandre G."/>
            <person name="Sukharnikov L.O."/>
            <person name="Wuichet K."/>
            <person name="Hurst G.B."/>
            <person name="McDonald W.H."/>
            <person name="Robertson J.S."/>
            <person name="Barbe V."/>
            <person name="Calteau A."/>
            <person name="Rouy Z."/>
            <person name="Mangenot S."/>
            <person name="Prigent-Combaret C."/>
            <person name="Normand P."/>
            <person name="Boyer M."/>
            <person name="Siguier P."/>
            <person name="Dessaux Y."/>
            <person name="Elmerich C."/>
            <person name="Condemine G."/>
            <person name="Krishnen G."/>
            <person name="Kennedy I."/>
            <person name="Paterson A.H."/>
            <person name="Gonzalez V."/>
            <person name="Mavingui P."/>
            <person name="Zhulin I.B."/>
        </authorList>
    </citation>
    <scope>NUCLEOTIDE SEQUENCE [LARGE SCALE GENOMIC DNA]</scope>
    <source>
        <strain evidence="3">4B</strain>
    </source>
</reference>
<sequence>MEGTTTRQREQQRARSARCCVPNGTGSWTSEDEVQVTEDAPRPASSQGALAGSSIERRKQLTLSVSSRAGLFLRVAHSVFVGVEIKRLKGIWWMPWH</sequence>
<keyword evidence="3" id="KW-1185">Reference proteome</keyword>
<evidence type="ECO:0000313" key="3">
    <source>
        <dbReference type="Proteomes" id="UP000005667"/>
    </source>
</evidence>
<protein>
    <submittedName>
        <fullName evidence="2">Uncharacterized protein</fullName>
    </submittedName>
</protein>
<dbReference type="KEGG" id="ali:AZOLI_p10003"/>
<name>G7Z9W7_AZOL4</name>
<evidence type="ECO:0000313" key="2">
    <source>
        <dbReference type="EMBL" id="CBS88334.1"/>
    </source>
</evidence>
<evidence type="ECO:0000256" key="1">
    <source>
        <dbReference type="SAM" id="MobiDB-lite"/>
    </source>
</evidence>
<dbReference type="Proteomes" id="UP000005667">
    <property type="component" value="Plasmid AZO_p1"/>
</dbReference>
<proteinExistence type="predicted"/>
<accession>G7Z9W7</accession>
<feature type="region of interest" description="Disordered" evidence="1">
    <location>
        <begin position="1"/>
        <end position="54"/>
    </location>
</feature>
<geneLocation type="plasmid" evidence="2 3">
    <name>AZO_p1</name>
</geneLocation>
<organism evidence="2 3">
    <name type="scientific">Azospirillum lipoferum (strain 4B)</name>
    <dbReference type="NCBI Taxonomy" id="862719"/>
    <lineage>
        <taxon>Bacteria</taxon>
        <taxon>Pseudomonadati</taxon>
        <taxon>Pseudomonadota</taxon>
        <taxon>Alphaproteobacteria</taxon>
        <taxon>Rhodospirillales</taxon>
        <taxon>Azospirillaceae</taxon>
        <taxon>Azospirillum</taxon>
    </lineage>
</organism>
<dbReference type="AlphaFoldDB" id="G7Z9W7"/>